<evidence type="ECO:0000313" key="4">
    <source>
        <dbReference type="Proteomes" id="UP000254518"/>
    </source>
</evidence>
<evidence type="ECO:0008006" key="6">
    <source>
        <dbReference type="Google" id="ProtNLM"/>
    </source>
</evidence>
<organism evidence="3 5">
    <name type="scientific">Flavobacterium glaciei</name>
    <dbReference type="NCBI Taxonomy" id="386300"/>
    <lineage>
        <taxon>Bacteria</taxon>
        <taxon>Pseudomonadati</taxon>
        <taxon>Bacteroidota</taxon>
        <taxon>Flavobacteriia</taxon>
        <taxon>Flavobacteriales</taxon>
        <taxon>Flavobacteriaceae</taxon>
        <taxon>Flavobacterium</taxon>
    </lineage>
</organism>
<proteinExistence type="predicted"/>
<reference evidence="3 5" key="1">
    <citation type="journal article" date="2015" name="Stand. Genomic Sci.">
        <title>Genomic Encyclopedia of Bacterial and Archaeal Type Strains, Phase III: the genomes of soil and plant-associated and newly described type strains.</title>
        <authorList>
            <person name="Whitman W.B."/>
            <person name="Woyke T."/>
            <person name="Klenk H.P."/>
            <person name="Zhou Y."/>
            <person name="Lilburn T.G."/>
            <person name="Beck B.J."/>
            <person name="De Vos P."/>
            <person name="Vandamme P."/>
            <person name="Eisen J.A."/>
            <person name="Garrity G."/>
            <person name="Hugenholtz P."/>
            <person name="Kyrpides N.C."/>
        </authorList>
    </citation>
    <scope>NUCLEOTIDE SEQUENCE [LARGE SCALE GENOMIC DNA]</scope>
    <source>
        <strain evidence="3 5">CGMCC 1.5380</strain>
    </source>
</reference>
<dbReference type="OrthoDB" id="5480631at2"/>
<comment type="caution">
    <text evidence="3">The sequence shown here is derived from an EMBL/GenBank/DDBJ whole genome shotgun (WGS) entry which is preliminary data.</text>
</comment>
<sequence length="488" mass="55843">MIKLKNSFFVFLLFLSYASFGQFSGTNLMEYQFGQIPNDNSNFSSIYDRLLMGYNYKDFKAGVTLEQYYTPFEERNYTKITQASLQYNSKWITVKAGNYQETLGRGLLLRSFEIPGAILEDVSYRSRNYFQRDILGFSTTLKLKNSTTKILYGKPLNNVFPPNLDQDIRRLDEIKAIYTDYNFKNQTLGLAVMDVKNTSGTKMYGMTTISGKLTPKLTYYLEGAKEIGNENFSDFSATSSHAYYGNVNLNFENLGITIEGKDYNNFLIGSGINEPPALIKEHTYRTLNRSTHVAQPLNESGYQIEAFYTFPNSSVLTLNHAVANNEFGNKEFTFKEFFAEYSFSLQGKHEAKFFGDYANDPLKLEKDRIAVGAYFDWKTNKNIALKTEYEFQTFERNGTSTQNHVAVIGFSIKSKWIFNVVTEFSNDTFLTSNSLKSWLGGNLKYQLNSTNNFLVFAGQRRGGPACNAGICYEVLDFKGIEVRWNLRF</sequence>
<feature type="chain" id="PRO_5022908411" description="Capsule assembly protein Wzi" evidence="1">
    <location>
        <begin position="22"/>
        <end position="488"/>
    </location>
</feature>
<dbReference type="EMBL" id="QQBA01000002">
    <property type="protein sequence ID" value="RDI57645.1"/>
    <property type="molecule type" value="Genomic_DNA"/>
</dbReference>
<dbReference type="Proteomes" id="UP000321392">
    <property type="component" value="Unassembled WGS sequence"/>
</dbReference>
<evidence type="ECO:0000256" key="1">
    <source>
        <dbReference type="SAM" id="SignalP"/>
    </source>
</evidence>
<dbReference type="Proteomes" id="UP000254518">
    <property type="component" value="Unassembled WGS sequence"/>
</dbReference>
<evidence type="ECO:0000313" key="2">
    <source>
        <dbReference type="EMBL" id="RDI57645.1"/>
    </source>
</evidence>
<reference evidence="3" key="3">
    <citation type="submission" date="2019-07" db="EMBL/GenBank/DDBJ databases">
        <authorList>
            <person name="Whitman W."/>
            <person name="Huntemann M."/>
            <person name="Clum A."/>
            <person name="Pillay M."/>
            <person name="Palaniappan K."/>
            <person name="Varghese N."/>
            <person name="Mikhailova N."/>
            <person name="Stamatis D."/>
            <person name="Reddy T."/>
            <person name="Daum C."/>
            <person name="Shapiro N."/>
            <person name="Ivanova N."/>
            <person name="Kyrpides N."/>
            <person name="Woyke T."/>
        </authorList>
    </citation>
    <scope>NUCLEOTIDE SEQUENCE</scope>
    <source>
        <strain evidence="3">CGMCC 1.5380</strain>
    </source>
</reference>
<reference evidence="2 4" key="2">
    <citation type="submission" date="2018-07" db="EMBL/GenBank/DDBJ databases">
        <title>Genomic Encyclopedia of Type Strains, Phase IV (KMG-IV): sequencing the most valuable type-strain genomes for metagenomic binning, comparative biology and taxonomic classification.</title>
        <authorList>
            <person name="Goeker M."/>
        </authorList>
    </citation>
    <scope>NUCLEOTIDE SEQUENCE [LARGE SCALE GENOMIC DNA]</scope>
    <source>
        <strain evidence="2 4">DSM 19728</strain>
    </source>
</reference>
<protein>
    <recommendedName>
        <fullName evidence="6">Capsule assembly protein Wzi</fullName>
    </recommendedName>
</protein>
<dbReference type="EMBL" id="VLKX01000002">
    <property type="protein sequence ID" value="TWI50555.1"/>
    <property type="molecule type" value="Genomic_DNA"/>
</dbReference>
<dbReference type="Pfam" id="PF19494">
    <property type="entry name" value="DUF6029"/>
    <property type="match status" value="2"/>
</dbReference>
<evidence type="ECO:0000313" key="5">
    <source>
        <dbReference type="Proteomes" id="UP000321392"/>
    </source>
</evidence>
<gene>
    <name evidence="2" type="ORF">DFR66_102268</name>
    <name evidence="3" type="ORF">IQ02_00450</name>
</gene>
<dbReference type="AlphaFoldDB" id="A0A562Q1I3"/>
<feature type="signal peptide" evidence="1">
    <location>
        <begin position="1"/>
        <end position="21"/>
    </location>
</feature>
<keyword evidence="1" id="KW-0732">Signal</keyword>
<evidence type="ECO:0000313" key="3">
    <source>
        <dbReference type="EMBL" id="TWI50555.1"/>
    </source>
</evidence>
<dbReference type="RefSeq" id="WP_114753404.1">
    <property type="nucleotide sequence ID" value="NZ_QQBA01000002.1"/>
</dbReference>
<dbReference type="InterPro" id="IPR046070">
    <property type="entry name" value="DUF6029"/>
</dbReference>
<name>A0A562Q1I3_9FLAO</name>
<keyword evidence="4" id="KW-1185">Reference proteome</keyword>
<accession>A0A562Q1I3</accession>